<keyword evidence="2" id="KW-1185">Reference proteome</keyword>
<reference evidence="1 2" key="1">
    <citation type="journal article" date="2023" name="Mol. Ecol. Resour.">
        <title>Chromosome-level genome assembly of a triploid poplar Populus alba 'Berolinensis'.</title>
        <authorList>
            <person name="Chen S."/>
            <person name="Yu Y."/>
            <person name="Wang X."/>
            <person name="Wang S."/>
            <person name="Zhang T."/>
            <person name="Zhou Y."/>
            <person name="He R."/>
            <person name="Meng N."/>
            <person name="Wang Y."/>
            <person name="Liu W."/>
            <person name="Liu Z."/>
            <person name="Liu J."/>
            <person name="Guo Q."/>
            <person name="Huang H."/>
            <person name="Sederoff R.R."/>
            <person name="Wang G."/>
            <person name="Qu G."/>
            <person name="Chen S."/>
        </authorList>
    </citation>
    <scope>NUCLEOTIDE SEQUENCE [LARGE SCALE GENOMIC DNA]</scope>
    <source>
        <strain evidence="1">SC-2020</strain>
    </source>
</reference>
<organism evidence="1 2">
    <name type="scientific">Populus alba x Populus x berolinensis</name>
    <dbReference type="NCBI Taxonomy" id="444605"/>
    <lineage>
        <taxon>Eukaryota</taxon>
        <taxon>Viridiplantae</taxon>
        <taxon>Streptophyta</taxon>
        <taxon>Embryophyta</taxon>
        <taxon>Tracheophyta</taxon>
        <taxon>Spermatophyta</taxon>
        <taxon>Magnoliopsida</taxon>
        <taxon>eudicotyledons</taxon>
        <taxon>Gunneridae</taxon>
        <taxon>Pentapetalae</taxon>
        <taxon>rosids</taxon>
        <taxon>fabids</taxon>
        <taxon>Malpighiales</taxon>
        <taxon>Salicaceae</taxon>
        <taxon>Saliceae</taxon>
        <taxon>Populus</taxon>
    </lineage>
</organism>
<proteinExistence type="predicted"/>
<dbReference type="Proteomes" id="UP001164929">
    <property type="component" value="Chromosome 4"/>
</dbReference>
<name>A0AAD6R485_9ROSI</name>
<protein>
    <submittedName>
        <fullName evidence="1">Uncharacterized protein</fullName>
    </submittedName>
</protein>
<gene>
    <name evidence="1" type="ORF">NC653_011770</name>
</gene>
<accession>A0AAD6R485</accession>
<dbReference type="EMBL" id="JAQIZT010000004">
    <property type="protein sequence ID" value="KAJ7001450.1"/>
    <property type="molecule type" value="Genomic_DNA"/>
</dbReference>
<evidence type="ECO:0000313" key="2">
    <source>
        <dbReference type="Proteomes" id="UP001164929"/>
    </source>
</evidence>
<evidence type="ECO:0000313" key="1">
    <source>
        <dbReference type="EMBL" id="KAJ7001450.1"/>
    </source>
</evidence>
<comment type="caution">
    <text evidence="1">The sequence shown here is derived from an EMBL/GenBank/DDBJ whole genome shotgun (WGS) entry which is preliminary data.</text>
</comment>
<sequence length="72" mass="8147">MDVYCSETGQWNENLLSGSEEDSFLTRLRSLRRRETLLPLATSSLLLRIMRSCIGTTAIMLKSMAPLMIVQP</sequence>
<dbReference type="AlphaFoldDB" id="A0AAD6R485"/>